<gene>
    <name evidence="2" type="ORF">SDC9_95358</name>
</gene>
<feature type="transmembrane region" description="Helical" evidence="1">
    <location>
        <begin position="12"/>
        <end position="32"/>
    </location>
</feature>
<feature type="transmembrane region" description="Helical" evidence="1">
    <location>
        <begin position="44"/>
        <end position="64"/>
    </location>
</feature>
<comment type="caution">
    <text evidence="2">The sequence shown here is derived from an EMBL/GenBank/DDBJ whole genome shotgun (WGS) entry which is preliminary data.</text>
</comment>
<keyword evidence="1" id="KW-1133">Transmembrane helix</keyword>
<sequence length="108" mass="11914">MLSFAQAANGVGILLTFEVVAFLIYNCCMFIVKANRSTSGYMSSLIGAFSAVILSNLILLFVFFRTGSYYNHGIIGVYYALLTYAISFIISGVTISIINKKREKQSDK</sequence>
<accession>A0A645A6B2</accession>
<dbReference type="AlphaFoldDB" id="A0A645A6B2"/>
<keyword evidence="1" id="KW-0472">Membrane</keyword>
<name>A0A645A6B2_9ZZZZ</name>
<keyword evidence="1" id="KW-0812">Transmembrane</keyword>
<protein>
    <submittedName>
        <fullName evidence="2">Uncharacterized protein</fullName>
    </submittedName>
</protein>
<evidence type="ECO:0000313" key="2">
    <source>
        <dbReference type="EMBL" id="MPM48632.1"/>
    </source>
</evidence>
<feature type="transmembrane region" description="Helical" evidence="1">
    <location>
        <begin position="76"/>
        <end position="98"/>
    </location>
</feature>
<evidence type="ECO:0000256" key="1">
    <source>
        <dbReference type="SAM" id="Phobius"/>
    </source>
</evidence>
<dbReference type="EMBL" id="VSSQ01012187">
    <property type="protein sequence ID" value="MPM48632.1"/>
    <property type="molecule type" value="Genomic_DNA"/>
</dbReference>
<reference evidence="2" key="1">
    <citation type="submission" date="2019-08" db="EMBL/GenBank/DDBJ databases">
        <authorList>
            <person name="Kucharzyk K."/>
            <person name="Murdoch R.W."/>
            <person name="Higgins S."/>
            <person name="Loffler F."/>
        </authorList>
    </citation>
    <scope>NUCLEOTIDE SEQUENCE</scope>
</reference>
<proteinExistence type="predicted"/>
<organism evidence="2">
    <name type="scientific">bioreactor metagenome</name>
    <dbReference type="NCBI Taxonomy" id="1076179"/>
    <lineage>
        <taxon>unclassified sequences</taxon>
        <taxon>metagenomes</taxon>
        <taxon>ecological metagenomes</taxon>
    </lineage>
</organism>